<gene>
    <name evidence="2" type="ORF">BCR36DRAFT_319134</name>
</gene>
<evidence type="ECO:0000313" key="2">
    <source>
        <dbReference type="EMBL" id="ORX57103.1"/>
    </source>
</evidence>
<keyword evidence="3" id="KW-1185">Reference proteome</keyword>
<comment type="caution">
    <text evidence="2">The sequence shown here is derived from an EMBL/GenBank/DDBJ whole genome shotgun (WGS) entry which is preliminary data.</text>
</comment>
<accession>A0A1Y1VI79</accession>
<reference evidence="2 3" key="1">
    <citation type="submission" date="2016-08" db="EMBL/GenBank/DDBJ databases">
        <title>Genomes of anaerobic fungi encode conserved fungal cellulosomes for biomass hydrolysis.</title>
        <authorList>
            <consortium name="DOE Joint Genome Institute"/>
            <person name="Haitjema C.H."/>
            <person name="Gilmore S.P."/>
            <person name="Henske J.K."/>
            <person name="Solomon K.V."/>
            <person name="De Groot R."/>
            <person name="Kuo A."/>
            <person name="Mondo S.J."/>
            <person name="Salamov A.A."/>
            <person name="Labutti K."/>
            <person name="Zhao Z."/>
            <person name="Chiniquy J."/>
            <person name="Barry K."/>
            <person name="Brewer H.M."/>
            <person name="Purvine S.O."/>
            <person name="Wright A.T."/>
            <person name="Boxma B."/>
            <person name="Van Alen T."/>
            <person name="Hackstein J.H."/>
            <person name="Baker S.E."/>
            <person name="Grigoriev I.V."/>
            <person name="O'Malley M.A."/>
        </authorList>
    </citation>
    <scope>NUCLEOTIDE SEQUENCE [LARGE SCALE GENOMIC DNA]</scope>
    <source>
        <strain evidence="3">finn</strain>
    </source>
</reference>
<dbReference type="STRING" id="1754191.A0A1Y1VI79"/>
<protein>
    <submittedName>
        <fullName evidence="2">Uncharacterized protein</fullName>
    </submittedName>
</protein>
<dbReference type="Proteomes" id="UP000193719">
    <property type="component" value="Unassembled WGS sequence"/>
</dbReference>
<keyword evidence="1" id="KW-1133">Transmembrane helix</keyword>
<proteinExistence type="predicted"/>
<dbReference type="OrthoDB" id="73465at2759"/>
<organism evidence="2 3">
    <name type="scientific">Piromyces finnis</name>
    <dbReference type="NCBI Taxonomy" id="1754191"/>
    <lineage>
        <taxon>Eukaryota</taxon>
        <taxon>Fungi</taxon>
        <taxon>Fungi incertae sedis</taxon>
        <taxon>Chytridiomycota</taxon>
        <taxon>Chytridiomycota incertae sedis</taxon>
        <taxon>Neocallimastigomycetes</taxon>
        <taxon>Neocallimastigales</taxon>
        <taxon>Neocallimastigaceae</taxon>
        <taxon>Piromyces</taxon>
    </lineage>
</organism>
<evidence type="ECO:0000256" key="1">
    <source>
        <dbReference type="SAM" id="Phobius"/>
    </source>
</evidence>
<keyword evidence="1" id="KW-0472">Membrane</keyword>
<feature type="transmembrane region" description="Helical" evidence="1">
    <location>
        <begin position="425"/>
        <end position="444"/>
    </location>
</feature>
<name>A0A1Y1VI79_9FUNG</name>
<evidence type="ECO:0000313" key="3">
    <source>
        <dbReference type="Proteomes" id="UP000193719"/>
    </source>
</evidence>
<dbReference type="AlphaFoldDB" id="A0A1Y1VI79"/>
<sequence>MVQIQNIKNEDITYIKSYVRERNISNIGRFELKYTKFNLQFPINLNKDIKYLTNSLDISNKETRYLIPEINCEKTKKQFCNEINNIIWDIERDIRKKIVFYNPIKFSIKFSELDDKFESESHLASTFIEAYYLLKFENSSKKLSYPQALVKQLVNNNQIEYRSDIDFEIILSNNEKYYIINPNELKDKSNGYDLRLILYHEIIHGLGIKSEAISYPKYLESYENVNSSDFTTYTGDNSYLMILFEPTVYDSYLYNKAISDYSIADEMLPMVEKFPEITEKIGKDQKQNLFSFSRIMSEVVETNTTVLNKAHNAYDMVTNEGLFFKGKLYDIPLHVVEHDFVTGVSITHTKHYNNEIEGDKVLLDWCISKGTLLTEAKDIMGPEIMDMLNTIGWSTINEDHSPNDNYTVGNPDNIFSLVKSDSSAFSIPLLPLFNICIILLLFLWH</sequence>
<dbReference type="EMBL" id="MCFH01000006">
    <property type="protein sequence ID" value="ORX57103.1"/>
    <property type="molecule type" value="Genomic_DNA"/>
</dbReference>
<reference evidence="2 3" key="2">
    <citation type="submission" date="2016-08" db="EMBL/GenBank/DDBJ databases">
        <title>Pervasive Adenine N6-methylation of Active Genes in Fungi.</title>
        <authorList>
            <consortium name="DOE Joint Genome Institute"/>
            <person name="Mondo S.J."/>
            <person name="Dannebaum R.O."/>
            <person name="Kuo R.C."/>
            <person name="Labutti K."/>
            <person name="Haridas S."/>
            <person name="Kuo A."/>
            <person name="Salamov A."/>
            <person name="Ahrendt S.R."/>
            <person name="Lipzen A."/>
            <person name="Sullivan W."/>
            <person name="Andreopoulos W.B."/>
            <person name="Clum A."/>
            <person name="Lindquist E."/>
            <person name="Daum C."/>
            <person name="Ramamoorthy G.K."/>
            <person name="Gryganskyi A."/>
            <person name="Culley D."/>
            <person name="Magnuson J.K."/>
            <person name="James T.Y."/>
            <person name="O'Malley M.A."/>
            <person name="Stajich J.E."/>
            <person name="Spatafora J.W."/>
            <person name="Visel A."/>
            <person name="Grigoriev I.V."/>
        </authorList>
    </citation>
    <scope>NUCLEOTIDE SEQUENCE [LARGE SCALE GENOMIC DNA]</scope>
    <source>
        <strain evidence="3">finn</strain>
    </source>
</reference>
<keyword evidence="1" id="KW-0812">Transmembrane</keyword>